<reference evidence="1 2" key="1">
    <citation type="journal article" date="2022" name="Front. Microbiol.">
        <title>High genomic differentiation and limited gene flow indicate recent cryptic speciation within the genus Laspinema (cyanobacteria).</title>
        <authorList>
            <person name="Stanojkovic A."/>
            <person name="Skoupy S."/>
            <person name="Skaloud P."/>
            <person name="Dvorak P."/>
        </authorList>
    </citation>
    <scope>NUCLEOTIDE SEQUENCE [LARGE SCALE GENOMIC DNA]</scope>
    <source>
        <strain evidence="1 2">D2a</strain>
    </source>
</reference>
<organism evidence="1 2">
    <name type="scientific">Laspinema palackyanum D2a</name>
    <dbReference type="NCBI Taxonomy" id="2953684"/>
    <lineage>
        <taxon>Bacteria</taxon>
        <taxon>Bacillati</taxon>
        <taxon>Cyanobacteriota</taxon>
        <taxon>Cyanophyceae</taxon>
        <taxon>Oscillatoriophycideae</taxon>
        <taxon>Oscillatoriales</taxon>
        <taxon>Laspinemataceae</taxon>
        <taxon>Laspinema</taxon>
        <taxon>Laspinema palackyanum</taxon>
    </lineage>
</organism>
<dbReference type="RefSeq" id="WP_368009165.1">
    <property type="nucleotide sequence ID" value="NZ_JAMXFF010000058.1"/>
</dbReference>
<name>A0ABT2MY98_9CYAN</name>
<evidence type="ECO:0000313" key="2">
    <source>
        <dbReference type="Proteomes" id="UP001525890"/>
    </source>
</evidence>
<sequence length="69" mass="7791">MARRPRKAEDLRYGERKVPRQFSLTPFVDNLIETTSLSLGISRSEVIEQAFRSGAINLVEDPSAAKKRS</sequence>
<accession>A0ABT2MY98</accession>
<dbReference type="Proteomes" id="UP001525890">
    <property type="component" value="Unassembled WGS sequence"/>
</dbReference>
<evidence type="ECO:0008006" key="3">
    <source>
        <dbReference type="Google" id="ProtNLM"/>
    </source>
</evidence>
<proteinExistence type="predicted"/>
<dbReference type="EMBL" id="JAMXFF010000058">
    <property type="protein sequence ID" value="MCT7969717.1"/>
    <property type="molecule type" value="Genomic_DNA"/>
</dbReference>
<comment type="caution">
    <text evidence="1">The sequence shown here is derived from an EMBL/GenBank/DDBJ whole genome shotgun (WGS) entry which is preliminary data.</text>
</comment>
<protein>
    <recommendedName>
        <fullName evidence="3">Ribbon-helix-helix protein CopG domain-containing protein</fullName>
    </recommendedName>
</protein>
<keyword evidence="2" id="KW-1185">Reference proteome</keyword>
<evidence type="ECO:0000313" key="1">
    <source>
        <dbReference type="EMBL" id="MCT7969717.1"/>
    </source>
</evidence>
<gene>
    <name evidence="1" type="ORF">NG799_25730</name>
</gene>